<dbReference type="EMBL" id="JOJR01003471">
    <property type="protein sequence ID" value="RCN27806.1"/>
    <property type="molecule type" value="Genomic_DNA"/>
</dbReference>
<keyword evidence="2" id="KW-1185">Reference proteome</keyword>
<evidence type="ECO:0000313" key="2">
    <source>
        <dbReference type="Proteomes" id="UP000252519"/>
    </source>
</evidence>
<name>A0A368F6T5_ANCCA</name>
<dbReference type="AlphaFoldDB" id="A0A368F6T5"/>
<proteinExistence type="predicted"/>
<reference evidence="1 2" key="1">
    <citation type="submission" date="2014-10" db="EMBL/GenBank/DDBJ databases">
        <title>Draft genome of the hookworm Ancylostoma caninum.</title>
        <authorList>
            <person name="Mitreva M."/>
        </authorList>
    </citation>
    <scope>NUCLEOTIDE SEQUENCE [LARGE SCALE GENOMIC DNA]</scope>
    <source>
        <strain evidence="1 2">Baltimore</strain>
    </source>
</reference>
<gene>
    <name evidence="1" type="ORF">ANCCAN_26458</name>
</gene>
<dbReference type="Proteomes" id="UP000252519">
    <property type="component" value="Unassembled WGS sequence"/>
</dbReference>
<accession>A0A368F6T5</accession>
<organism evidence="1 2">
    <name type="scientific">Ancylostoma caninum</name>
    <name type="common">Dog hookworm</name>
    <dbReference type="NCBI Taxonomy" id="29170"/>
    <lineage>
        <taxon>Eukaryota</taxon>
        <taxon>Metazoa</taxon>
        <taxon>Ecdysozoa</taxon>
        <taxon>Nematoda</taxon>
        <taxon>Chromadorea</taxon>
        <taxon>Rhabditida</taxon>
        <taxon>Rhabditina</taxon>
        <taxon>Rhabditomorpha</taxon>
        <taxon>Strongyloidea</taxon>
        <taxon>Ancylostomatidae</taxon>
        <taxon>Ancylostomatinae</taxon>
        <taxon>Ancylostoma</taxon>
    </lineage>
</organism>
<feature type="non-terminal residue" evidence="1">
    <location>
        <position position="91"/>
    </location>
</feature>
<sequence length="91" mass="10272">MLQFNPCISDPCRDLHCPPCDHLVPRGSDGVHPLQRDATLVFGVAAIGASINRRCWNRRQCVRAVRSNVACSRDLQSTCDFQTRRDYDAIQ</sequence>
<comment type="caution">
    <text evidence="1">The sequence shown here is derived from an EMBL/GenBank/DDBJ whole genome shotgun (WGS) entry which is preliminary data.</text>
</comment>
<evidence type="ECO:0000313" key="1">
    <source>
        <dbReference type="EMBL" id="RCN27806.1"/>
    </source>
</evidence>
<protein>
    <submittedName>
        <fullName evidence="1">Uncharacterized protein</fullName>
    </submittedName>
</protein>